<dbReference type="GO" id="GO:0008476">
    <property type="term" value="F:protein-tyrosine sulfotransferase activity"/>
    <property type="evidence" value="ECO:0007669"/>
    <property type="project" value="InterPro"/>
</dbReference>
<dbReference type="InterPro" id="IPR019734">
    <property type="entry name" value="TPR_rpt"/>
</dbReference>
<evidence type="ECO:0000256" key="1">
    <source>
        <dbReference type="ARBA" id="ARBA00022679"/>
    </source>
</evidence>
<dbReference type="Gene3D" id="3.40.50.300">
    <property type="entry name" value="P-loop containing nucleotide triphosphate hydrolases"/>
    <property type="match status" value="1"/>
</dbReference>
<protein>
    <submittedName>
        <fullName evidence="3">Sulfotransferase</fullName>
    </submittedName>
</protein>
<dbReference type="InterPro" id="IPR011990">
    <property type="entry name" value="TPR-like_helical_dom_sf"/>
</dbReference>
<evidence type="ECO:0000313" key="4">
    <source>
        <dbReference type="Proteomes" id="UP001302316"/>
    </source>
</evidence>
<feature type="repeat" description="TPR" evidence="2">
    <location>
        <begin position="138"/>
        <end position="171"/>
    </location>
</feature>
<dbReference type="PROSITE" id="PS50005">
    <property type="entry name" value="TPR"/>
    <property type="match status" value="1"/>
</dbReference>
<dbReference type="PANTHER" id="PTHR12788">
    <property type="entry name" value="PROTEIN-TYROSINE SULFOTRANSFERASE 2"/>
    <property type="match status" value="1"/>
</dbReference>
<proteinExistence type="predicted"/>
<keyword evidence="1" id="KW-0808">Transferase</keyword>
<dbReference type="InterPro" id="IPR026634">
    <property type="entry name" value="TPST-like"/>
</dbReference>
<dbReference type="PANTHER" id="PTHR12788:SF10">
    <property type="entry name" value="PROTEIN-TYROSINE SULFOTRANSFERASE"/>
    <property type="match status" value="1"/>
</dbReference>
<comment type="caution">
    <text evidence="3">The sequence shown here is derived from an EMBL/GenBank/DDBJ whole genome shotgun (WGS) entry which is preliminary data.</text>
</comment>
<dbReference type="Gene3D" id="1.25.40.10">
    <property type="entry name" value="Tetratricopeptide repeat domain"/>
    <property type="match status" value="1"/>
</dbReference>
<keyword evidence="4" id="KW-1185">Reference proteome</keyword>
<organism evidence="3 4">
    <name type="scientific">Natronospira elongata</name>
    <dbReference type="NCBI Taxonomy" id="3110268"/>
    <lineage>
        <taxon>Bacteria</taxon>
        <taxon>Pseudomonadati</taxon>
        <taxon>Pseudomonadota</taxon>
        <taxon>Gammaproteobacteria</taxon>
        <taxon>Natronospirales</taxon>
        <taxon>Natronospiraceae</taxon>
        <taxon>Natronospira</taxon>
    </lineage>
</organism>
<evidence type="ECO:0000256" key="2">
    <source>
        <dbReference type="PROSITE-ProRule" id="PRU00339"/>
    </source>
</evidence>
<sequence length="507" mass="57490">MSTSMQLDQALAREKQGDPQAAYEAIRRLTSAGNNDPLVLLHGGRLAMALCRHTESLDLLGRAAACDLDPRQRLDLSTLYFMQDCFGPAIAQARIATEQSPGDRQAWGHLARLAVEGRDPETARQACLHLLSHNAGDATAAVQLASLDAQAGDFEQAERRYRAVLEAEPHRSGAIAGLVKCRRFEPGEDILDWIERADVPGQKNPDRARLHFARAKVFNDWRDYDAAWQAAREANGLKRRLAGHDRRAVEAQKDLVLASARQALADGRRSDRSEAPLLIVGMPRSGTTLVEQMLADNPRFYPGGEVPAFERTMARIPQGQTVFQALQRGQDFDLDAFAEAYLEYFRGFINFSGERIINKVPTNFFYIGLFLLLFPRGHVVNLRRHPLDVAVSIYFENFAERFAYTTDLDDIFHFRALYEDLMAQWRTLFPDRILDLDYEALVTDPEGQGRELRDFLGVSGDSGPGHESSRNRVETPSVWQVRQPFYRHAVARWRRYEKWLADYQDWA</sequence>
<gene>
    <name evidence="3" type="ORF">VCB98_03345</name>
</gene>
<dbReference type="InterPro" id="IPR027417">
    <property type="entry name" value="P-loop_NTPase"/>
</dbReference>
<name>A0AAP6JHD5_9GAMM</name>
<dbReference type="RefSeq" id="WP_346050477.1">
    <property type="nucleotide sequence ID" value="NZ_JAYGII010000004.1"/>
</dbReference>
<evidence type="ECO:0000313" key="3">
    <source>
        <dbReference type="EMBL" id="MEA5444849.1"/>
    </source>
</evidence>
<dbReference type="SUPFAM" id="SSF52540">
    <property type="entry name" value="P-loop containing nucleoside triphosphate hydrolases"/>
    <property type="match status" value="1"/>
</dbReference>
<accession>A0AAP6JHD5</accession>
<dbReference type="Pfam" id="PF13469">
    <property type="entry name" value="Sulfotransfer_3"/>
    <property type="match status" value="1"/>
</dbReference>
<dbReference type="AlphaFoldDB" id="A0AAP6JHD5"/>
<reference evidence="3 4" key="1">
    <citation type="submission" date="2023-12" db="EMBL/GenBank/DDBJ databases">
        <title>Whole-genome sequencing of halo(alkali)philic microorganisms from hypersaline lakes.</title>
        <authorList>
            <person name="Sorokin D.Y."/>
            <person name="Merkel A.Y."/>
            <person name="Messina E."/>
            <person name="Yakimov M."/>
        </authorList>
    </citation>
    <scope>NUCLEOTIDE SEQUENCE [LARGE SCALE GENOMIC DNA]</scope>
    <source>
        <strain evidence="3 4">AB-CW1</strain>
    </source>
</reference>
<keyword evidence="2" id="KW-0802">TPR repeat</keyword>
<dbReference type="EMBL" id="JAYGII010000004">
    <property type="protein sequence ID" value="MEA5444849.1"/>
    <property type="molecule type" value="Genomic_DNA"/>
</dbReference>
<dbReference type="Proteomes" id="UP001302316">
    <property type="component" value="Unassembled WGS sequence"/>
</dbReference>
<dbReference type="SUPFAM" id="SSF48452">
    <property type="entry name" value="TPR-like"/>
    <property type="match status" value="1"/>
</dbReference>